<evidence type="ECO:0000256" key="2">
    <source>
        <dbReference type="ARBA" id="ARBA00005581"/>
    </source>
</evidence>
<feature type="signal peptide" evidence="6">
    <location>
        <begin position="1"/>
        <end position="26"/>
    </location>
</feature>
<dbReference type="PANTHER" id="PTHR31232:SF156">
    <property type="entry name" value="PLANT SELF-INCOMPATIBILITY PROTEIN S1 FAMILY-RELATED"/>
    <property type="match status" value="1"/>
</dbReference>
<keyword evidence="4 6" id="KW-0964">Secreted</keyword>
<name>W9QVK6_9ROSA</name>
<evidence type="ECO:0000256" key="6">
    <source>
        <dbReference type="RuleBase" id="RU367044"/>
    </source>
</evidence>
<comment type="subcellular location">
    <subcellularLocation>
        <location evidence="1 6">Secreted</location>
    </subcellularLocation>
</comment>
<dbReference type="eggNOG" id="ENOG502ST0V">
    <property type="taxonomic scope" value="Eukaryota"/>
</dbReference>
<dbReference type="GO" id="GO:0060320">
    <property type="term" value="P:rejection of self pollen"/>
    <property type="evidence" value="ECO:0007669"/>
    <property type="project" value="UniProtKB-KW"/>
</dbReference>
<organism evidence="7 8">
    <name type="scientific">Morus notabilis</name>
    <dbReference type="NCBI Taxonomy" id="981085"/>
    <lineage>
        <taxon>Eukaryota</taxon>
        <taxon>Viridiplantae</taxon>
        <taxon>Streptophyta</taxon>
        <taxon>Embryophyta</taxon>
        <taxon>Tracheophyta</taxon>
        <taxon>Spermatophyta</taxon>
        <taxon>Magnoliopsida</taxon>
        <taxon>eudicotyledons</taxon>
        <taxon>Gunneridae</taxon>
        <taxon>Pentapetalae</taxon>
        <taxon>rosids</taxon>
        <taxon>fabids</taxon>
        <taxon>Rosales</taxon>
        <taxon>Moraceae</taxon>
        <taxon>Moreae</taxon>
        <taxon>Morus</taxon>
    </lineage>
</organism>
<keyword evidence="5 6" id="KW-0732">Signal</keyword>
<evidence type="ECO:0000313" key="7">
    <source>
        <dbReference type="EMBL" id="EXB44217.1"/>
    </source>
</evidence>
<evidence type="ECO:0000256" key="5">
    <source>
        <dbReference type="ARBA" id="ARBA00022729"/>
    </source>
</evidence>
<keyword evidence="3 6" id="KW-0713">Self-incompatibility</keyword>
<dbReference type="EMBL" id="KE343852">
    <property type="protein sequence ID" value="EXB44217.1"/>
    <property type="molecule type" value="Genomic_DNA"/>
</dbReference>
<evidence type="ECO:0000313" key="8">
    <source>
        <dbReference type="Proteomes" id="UP000030645"/>
    </source>
</evidence>
<evidence type="ECO:0000256" key="3">
    <source>
        <dbReference type="ARBA" id="ARBA00022471"/>
    </source>
</evidence>
<dbReference type="PANTHER" id="PTHR31232">
    <property type="match status" value="1"/>
</dbReference>
<dbReference type="Pfam" id="PF05938">
    <property type="entry name" value="Self-incomp_S1"/>
    <property type="match status" value="1"/>
</dbReference>
<keyword evidence="8" id="KW-1185">Reference proteome</keyword>
<dbReference type="GO" id="GO:0005576">
    <property type="term" value="C:extracellular region"/>
    <property type="evidence" value="ECO:0007669"/>
    <property type="project" value="UniProtKB-SubCell"/>
</dbReference>
<comment type="similarity">
    <text evidence="2 6">Belongs to the plant self-incompatibility (S1) protein family.</text>
</comment>
<gene>
    <name evidence="7" type="ORF">L484_002909</name>
</gene>
<sequence length="143" mass="16913">MKITKSFPTLFLWLLLFTASSRGGAGQYGDIMRRTVRVENDLGGGIRLNVHCRSEDDDLGVRDLGNGQNIQWSFRNNWLGTTLFWCSMKWNNVGGSFDVYSFKRDFDLCGFKCWWSIRRDGAYFYSEFKNVWEKRYVWKKVKF</sequence>
<protein>
    <recommendedName>
        <fullName evidence="6">S-protein homolog</fullName>
    </recommendedName>
</protein>
<reference evidence="8" key="1">
    <citation type="submission" date="2013-01" db="EMBL/GenBank/DDBJ databases">
        <title>Draft Genome Sequence of a Mulberry Tree, Morus notabilis C.K. Schneid.</title>
        <authorList>
            <person name="He N."/>
            <person name="Zhao S."/>
        </authorList>
    </citation>
    <scope>NUCLEOTIDE SEQUENCE</scope>
</reference>
<feature type="chain" id="PRO_5025090768" description="S-protein homolog" evidence="6">
    <location>
        <begin position="27"/>
        <end position="143"/>
    </location>
</feature>
<dbReference type="AlphaFoldDB" id="W9QVK6"/>
<evidence type="ECO:0000256" key="1">
    <source>
        <dbReference type="ARBA" id="ARBA00004613"/>
    </source>
</evidence>
<evidence type="ECO:0000256" key="4">
    <source>
        <dbReference type="ARBA" id="ARBA00022525"/>
    </source>
</evidence>
<dbReference type="InterPro" id="IPR010264">
    <property type="entry name" value="Self-incomp_S1"/>
</dbReference>
<accession>W9QVK6</accession>
<dbReference type="Proteomes" id="UP000030645">
    <property type="component" value="Unassembled WGS sequence"/>
</dbReference>
<proteinExistence type="inferred from homology"/>